<protein>
    <recommendedName>
        <fullName evidence="3">Major facilitator superfamily (MFS) profile domain-containing protein</fullName>
    </recommendedName>
</protein>
<proteinExistence type="predicted"/>
<dbReference type="RefSeq" id="WP_369251652.1">
    <property type="nucleotide sequence ID" value="NZ_CP163443.1"/>
</dbReference>
<dbReference type="EMBL" id="CP163443">
    <property type="protein sequence ID" value="XDQ58606.1"/>
    <property type="molecule type" value="Genomic_DNA"/>
</dbReference>
<dbReference type="SUPFAM" id="SSF103473">
    <property type="entry name" value="MFS general substrate transporter"/>
    <property type="match status" value="1"/>
</dbReference>
<sequence>MLGLVALVAIAVLLPASRPQERHAAYGSAPDVRRFAVLPATTALSVTGAFAGGRRHADAARARRWARFSWPRIVRCSLSRRRTVVALAANSAAFNAGVAAGALTGGALLSAVGERGTFLFGGLRTLGVLTWPVHTPPDEVASPTTRRKPRIGLQ</sequence>
<name>A0AB39RVE9_9ACTN</name>
<dbReference type="AlphaFoldDB" id="A0AB39RVE9"/>
<dbReference type="InterPro" id="IPR036259">
    <property type="entry name" value="MFS_trans_sf"/>
</dbReference>
<organism evidence="2">
    <name type="scientific">Streptomyces sp. R41</name>
    <dbReference type="NCBI Taxonomy" id="3238632"/>
    <lineage>
        <taxon>Bacteria</taxon>
        <taxon>Bacillati</taxon>
        <taxon>Actinomycetota</taxon>
        <taxon>Actinomycetes</taxon>
        <taxon>Kitasatosporales</taxon>
        <taxon>Streptomycetaceae</taxon>
        <taxon>Streptomyces</taxon>
    </lineage>
</organism>
<feature type="compositionally biased region" description="Basic residues" evidence="1">
    <location>
        <begin position="145"/>
        <end position="154"/>
    </location>
</feature>
<evidence type="ECO:0000256" key="1">
    <source>
        <dbReference type="SAM" id="MobiDB-lite"/>
    </source>
</evidence>
<gene>
    <name evidence="2" type="ORF">AB5J53_46750</name>
</gene>
<feature type="region of interest" description="Disordered" evidence="1">
    <location>
        <begin position="135"/>
        <end position="154"/>
    </location>
</feature>
<reference evidence="2" key="1">
    <citation type="submission" date="2024-07" db="EMBL/GenBank/DDBJ databases">
        <authorList>
            <person name="Yu S.T."/>
        </authorList>
    </citation>
    <scope>NUCLEOTIDE SEQUENCE</scope>
    <source>
        <strain evidence="2">R41</strain>
    </source>
</reference>
<accession>A0AB39RVE9</accession>
<evidence type="ECO:0008006" key="3">
    <source>
        <dbReference type="Google" id="ProtNLM"/>
    </source>
</evidence>
<evidence type="ECO:0000313" key="2">
    <source>
        <dbReference type="EMBL" id="XDQ58606.1"/>
    </source>
</evidence>